<sequence>MSAVAADRDVGPQRLSPRVRTLWHVVGAGVAAVVVLVAAILGAIVAAGGLPGAVAVVAAVVAAGSVVGAAVGPRLAYTRWRWTLTDEGLELSHGVVVRVESAIPTFRVQQIDVRQGPLERAFDLVSLKITTASAFSDGTLPGIDADRAEAVRRELLGRVAADDGV</sequence>
<dbReference type="EMBL" id="CP116942">
    <property type="protein sequence ID" value="WCO68689.1"/>
    <property type="molecule type" value="Genomic_DNA"/>
</dbReference>
<feature type="domain" description="YdbS-like PH" evidence="2">
    <location>
        <begin position="77"/>
        <end position="154"/>
    </location>
</feature>
<proteinExistence type="predicted"/>
<dbReference type="AlphaFoldDB" id="A0AAE9Y8B0"/>
<organism evidence="3 4">
    <name type="scientific">Iamia majanohamensis</name>
    <dbReference type="NCBI Taxonomy" id="467976"/>
    <lineage>
        <taxon>Bacteria</taxon>
        <taxon>Bacillati</taxon>
        <taxon>Actinomycetota</taxon>
        <taxon>Acidimicrobiia</taxon>
        <taxon>Acidimicrobiales</taxon>
        <taxon>Iamiaceae</taxon>
        <taxon>Iamia</taxon>
    </lineage>
</organism>
<keyword evidence="4" id="KW-1185">Reference proteome</keyword>
<dbReference type="PANTHER" id="PTHR34473">
    <property type="entry name" value="UPF0699 TRANSMEMBRANE PROTEIN YDBS"/>
    <property type="match status" value="1"/>
</dbReference>
<dbReference type="KEGG" id="ima:PO878_08105"/>
<dbReference type="Pfam" id="PF03703">
    <property type="entry name" value="bPH_2"/>
    <property type="match status" value="1"/>
</dbReference>
<reference evidence="3" key="1">
    <citation type="submission" date="2023-01" db="EMBL/GenBank/DDBJ databases">
        <title>The diversity of Class Acidimicrobiia in South China Sea sediment environments and the proposal of Iamia marina sp. nov., a novel species of the genus Iamia.</title>
        <authorList>
            <person name="He Y."/>
            <person name="Tian X."/>
        </authorList>
    </citation>
    <scope>NUCLEOTIDE SEQUENCE</scope>
    <source>
        <strain evidence="3">DSM 19957</strain>
    </source>
</reference>
<keyword evidence="1" id="KW-0812">Transmembrane</keyword>
<evidence type="ECO:0000259" key="2">
    <source>
        <dbReference type="Pfam" id="PF03703"/>
    </source>
</evidence>
<dbReference type="InterPro" id="IPR005182">
    <property type="entry name" value="YdbS-like_PH"/>
</dbReference>
<dbReference type="Proteomes" id="UP001216390">
    <property type="component" value="Chromosome"/>
</dbReference>
<accession>A0AAE9Y8B0</accession>
<dbReference type="RefSeq" id="WP_272738205.1">
    <property type="nucleotide sequence ID" value="NZ_CP116942.1"/>
</dbReference>
<feature type="transmembrane region" description="Helical" evidence="1">
    <location>
        <begin position="53"/>
        <end position="72"/>
    </location>
</feature>
<gene>
    <name evidence="3" type="ORF">PO878_08105</name>
</gene>
<feature type="transmembrane region" description="Helical" evidence="1">
    <location>
        <begin position="21"/>
        <end position="47"/>
    </location>
</feature>
<keyword evidence="1" id="KW-1133">Transmembrane helix</keyword>
<keyword evidence="1" id="KW-0472">Membrane</keyword>
<evidence type="ECO:0000313" key="4">
    <source>
        <dbReference type="Proteomes" id="UP001216390"/>
    </source>
</evidence>
<dbReference type="PANTHER" id="PTHR34473:SF3">
    <property type="entry name" value="TRANSMEMBRANE PROTEIN-RELATED"/>
    <property type="match status" value="1"/>
</dbReference>
<evidence type="ECO:0000313" key="3">
    <source>
        <dbReference type="EMBL" id="WCO68689.1"/>
    </source>
</evidence>
<evidence type="ECO:0000256" key="1">
    <source>
        <dbReference type="SAM" id="Phobius"/>
    </source>
</evidence>
<name>A0AAE9Y8B0_9ACTN</name>
<protein>
    <submittedName>
        <fullName evidence="3">PH domain-containing protein</fullName>
    </submittedName>
</protein>